<dbReference type="RefSeq" id="XP_040659423.1">
    <property type="nucleotide sequence ID" value="XM_040798540.1"/>
</dbReference>
<dbReference type="STRING" id="98403.A0A151GSN1"/>
<sequence length="397" mass="43954">MSNRSLPAALKALRWRHAPSSALAAISSRPQFSTTAACAVRAVFAETDNSELNAVLQTIQEKIILPAYLPEKQRKLVFNPKMRSYLEQNPIVIEVDGLEHKFSSLDRFKGIENSKRILNQALDKMETTGDWSNLGTLLAGYKKAGIKLMAKHWGRIARVAGTRGHVFAVIECAKQADKTGLLLTNRELVVRVLAYVNAKITESKWDATETKQALCWAEQVLDLLQKPEHMLSTKRARDRLHFSRLVRGLALFARASALQVKKDAGEPVEKDVVLLKDELALLGSLWEGSLEKDLSELEEFALLHPTLERNSSPNGTRNPKGLNGSAYVQVLAQNIKGISLARKLLAEEAKILAPVEGALEKHLGDFVKTAHGRSKGWEDVYAEATGKQPSWQSPTQA</sequence>
<dbReference type="InParanoid" id="A0A151GSN1"/>
<organism evidence="1 2">
    <name type="scientific">Drechmeria coniospora</name>
    <name type="common">Nematophagous fungus</name>
    <name type="synonym">Meria coniospora</name>
    <dbReference type="NCBI Taxonomy" id="98403"/>
    <lineage>
        <taxon>Eukaryota</taxon>
        <taxon>Fungi</taxon>
        <taxon>Dikarya</taxon>
        <taxon>Ascomycota</taxon>
        <taxon>Pezizomycotina</taxon>
        <taxon>Sordariomycetes</taxon>
        <taxon>Hypocreomycetidae</taxon>
        <taxon>Hypocreales</taxon>
        <taxon>Ophiocordycipitaceae</taxon>
        <taxon>Drechmeria</taxon>
    </lineage>
</organism>
<name>A0A151GSN1_DRECN</name>
<keyword evidence="2" id="KW-1185">Reference proteome</keyword>
<gene>
    <name evidence="1" type="ORF">DCS_01205</name>
</gene>
<evidence type="ECO:0000313" key="1">
    <source>
        <dbReference type="EMBL" id="KYK60071.1"/>
    </source>
</evidence>
<evidence type="ECO:0000313" key="2">
    <source>
        <dbReference type="Proteomes" id="UP000076580"/>
    </source>
</evidence>
<protein>
    <submittedName>
        <fullName evidence="1">Uncharacterized protein</fullName>
    </submittedName>
</protein>
<dbReference type="GeneID" id="63713848"/>
<reference evidence="1 2" key="1">
    <citation type="journal article" date="2016" name="Sci. Rep.">
        <title>Insights into Adaptations to a Near-Obligate Nematode Endoparasitic Lifestyle from the Finished Genome of Drechmeria coniospora.</title>
        <authorList>
            <person name="Zhang L."/>
            <person name="Zhou Z."/>
            <person name="Guo Q."/>
            <person name="Fokkens L."/>
            <person name="Miskei M."/>
            <person name="Pocsi I."/>
            <person name="Zhang W."/>
            <person name="Chen M."/>
            <person name="Wang L."/>
            <person name="Sun Y."/>
            <person name="Donzelli B.G."/>
            <person name="Gibson D.M."/>
            <person name="Nelson D.R."/>
            <person name="Luo J.G."/>
            <person name="Rep M."/>
            <person name="Liu H."/>
            <person name="Yang S."/>
            <person name="Wang J."/>
            <person name="Krasnoff S.B."/>
            <person name="Xu Y."/>
            <person name="Molnar I."/>
            <person name="Lin M."/>
        </authorList>
    </citation>
    <scope>NUCLEOTIDE SEQUENCE [LARGE SCALE GENOMIC DNA]</scope>
    <source>
        <strain evidence="1 2">ARSEF 6962</strain>
    </source>
</reference>
<dbReference type="Proteomes" id="UP000076580">
    <property type="component" value="Chromosome 01"/>
</dbReference>
<proteinExistence type="predicted"/>
<comment type="caution">
    <text evidence="1">The sequence shown here is derived from an EMBL/GenBank/DDBJ whole genome shotgun (WGS) entry which is preliminary data.</text>
</comment>
<accession>A0A151GSN1</accession>
<dbReference type="AlphaFoldDB" id="A0A151GSN1"/>
<dbReference type="EMBL" id="LAYC01000001">
    <property type="protein sequence ID" value="KYK60071.1"/>
    <property type="molecule type" value="Genomic_DNA"/>
</dbReference>